<accession>C7QFH6</accession>
<organism evidence="1 2">
    <name type="scientific">Catenulispora acidiphila (strain DSM 44928 / JCM 14897 / NBRC 102108 / NRRL B-24433 / ID139908)</name>
    <dbReference type="NCBI Taxonomy" id="479433"/>
    <lineage>
        <taxon>Bacteria</taxon>
        <taxon>Bacillati</taxon>
        <taxon>Actinomycetota</taxon>
        <taxon>Actinomycetes</taxon>
        <taxon>Catenulisporales</taxon>
        <taxon>Catenulisporaceae</taxon>
        <taxon>Catenulispora</taxon>
    </lineage>
</organism>
<dbReference type="HOGENOM" id="CLU_2768240_0_0_11"/>
<dbReference type="InParanoid" id="C7QFH6"/>
<sequence length="69" mass="7448" precursor="true">MRYSHGVLSILAWWAIPVGAVVLAAAVSALARHVRRPSDDDTIHAYRRFREAISNEDPIAVAAEAAPPA</sequence>
<dbReference type="STRING" id="479433.Caci_7930"/>
<name>C7QFH6_CATAD</name>
<evidence type="ECO:0000313" key="1">
    <source>
        <dbReference type="EMBL" id="ACU76753.1"/>
    </source>
</evidence>
<keyword evidence="2" id="KW-1185">Reference proteome</keyword>
<dbReference type="EMBL" id="CP001700">
    <property type="protein sequence ID" value="ACU76753.1"/>
    <property type="molecule type" value="Genomic_DNA"/>
</dbReference>
<dbReference type="KEGG" id="cai:Caci_7930"/>
<dbReference type="Proteomes" id="UP000000851">
    <property type="component" value="Chromosome"/>
</dbReference>
<gene>
    <name evidence="1" type="ordered locus">Caci_7930</name>
</gene>
<reference evidence="1 2" key="1">
    <citation type="journal article" date="2009" name="Stand. Genomic Sci.">
        <title>Complete genome sequence of Catenulispora acidiphila type strain (ID 139908).</title>
        <authorList>
            <person name="Copeland A."/>
            <person name="Lapidus A."/>
            <person name="Glavina Del Rio T."/>
            <person name="Nolan M."/>
            <person name="Lucas S."/>
            <person name="Chen F."/>
            <person name="Tice H."/>
            <person name="Cheng J.F."/>
            <person name="Bruce D."/>
            <person name="Goodwin L."/>
            <person name="Pitluck S."/>
            <person name="Mikhailova N."/>
            <person name="Pati A."/>
            <person name="Ivanova N."/>
            <person name="Mavromatis K."/>
            <person name="Chen A."/>
            <person name="Palaniappan K."/>
            <person name="Chain P."/>
            <person name="Land M."/>
            <person name="Hauser L."/>
            <person name="Chang Y.J."/>
            <person name="Jeffries C.D."/>
            <person name="Chertkov O."/>
            <person name="Brettin T."/>
            <person name="Detter J.C."/>
            <person name="Han C."/>
            <person name="Ali Z."/>
            <person name="Tindall B.J."/>
            <person name="Goker M."/>
            <person name="Bristow J."/>
            <person name="Eisen J.A."/>
            <person name="Markowitz V."/>
            <person name="Hugenholtz P."/>
            <person name="Kyrpides N.C."/>
            <person name="Klenk H.P."/>
        </authorList>
    </citation>
    <scope>NUCLEOTIDE SEQUENCE [LARGE SCALE GENOMIC DNA]</scope>
    <source>
        <strain evidence="2">DSM 44928 / JCM 14897 / NBRC 102108 / NRRL B-24433 / ID139908</strain>
    </source>
</reference>
<dbReference type="AlphaFoldDB" id="C7QFH6"/>
<evidence type="ECO:0000313" key="2">
    <source>
        <dbReference type="Proteomes" id="UP000000851"/>
    </source>
</evidence>
<proteinExistence type="predicted"/>
<protein>
    <submittedName>
        <fullName evidence="1">Uncharacterized protein</fullName>
    </submittedName>
</protein>